<organism evidence="1">
    <name type="scientific">mine drainage metagenome</name>
    <dbReference type="NCBI Taxonomy" id="410659"/>
    <lineage>
        <taxon>unclassified sequences</taxon>
        <taxon>metagenomes</taxon>
        <taxon>ecological metagenomes</taxon>
    </lineage>
</organism>
<accession>T1BZF9</accession>
<proteinExistence type="predicted"/>
<feature type="non-terminal residue" evidence="1">
    <location>
        <position position="1"/>
    </location>
</feature>
<dbReference type="AlphaFoldDB" id="T1BZF9"/>
<gene>
    <name evidence="1" type="ORF">B1A_10476</name>
</gene>
<reference evidence="1" key="1">
    <citation type="submission" date="2013-08" db="EMBL/GenBank/DDBJ databases">
        <authorList>
            <person name="Mendez C."/>
            <person name="Richter M."/>
            <person name="Ferrer M."/>
            <person name="Sanchez J."/>
        </authorList>
    </citation>
    <scope>NUCLEOTIDE SEQUENCE</scope>
</reference>
<comment type="caution">
    <text evidence="1">The sequence shown here is derived from an EMBL/GenBank/DDBJ whole genome shotgun (WGS) entry which is preliminary data.</text>
</comment>
<sequence length="98" mass="11151">EEYNRAFVDDALTGFCAHSAGGWYGERIDWVIVGGESGPNARPMDDEWARSIRDQCVHADVPFFFKQWGGRDRHRGHEEAVLDGQLWKQMPSISILTT</sequence>
<name>T1BZF9_9ZZZZ</name>
<reference evidence="1" key="2">
    <citation type="journal article" date="2014" name="ISME J.">
        <title>Microbial stratification in low pH oxic and suboxic macroscopic growths along an acid mine drainage.</title>
        <authorList>
            <person name="Mendez-Garcia C."/>
            <person name="Mesa V."/>
            <person name="Sprenger R.R."/>
            <person name="Richter M."/>
            <person name="Diez M.S."/>
            <person name="Solano J."/>
            <person name="Bargiela R."/>
            <person name="Golyshina O.V."/>
            <person name="Manteca A."/>
            <person name="Ramos J.L."/>
            <person name="Gallego J.R."/>
            <person name="Llorente I."/>
            <person name="Martins Dos Santos V.A."/>
            <person name="Jensen O.N."/>
            <person name="Pelaez A.I."/>
            <person name="Sanchez J."/>
            <person name="Ferrer M."/>
        </authorList>
    </citation>
    <scope>NUCLEOTIDE SEQUENCE</scope>
</reference>
<dbReference type="EMBL" id="AUZX01007459">
    <property type="protein sequence ID" value="EQD59345.1"/>
    <property type="molecule type" value="Genomic_DNA"/>
</dbReference>
<dbReference type="Pfam" id="PF07505">
    <property type="entry name" value="DUF5131"/>
    <property type="match status" value="1"/>
</dbReference>
<dbReference type="InterPro" id="IPR011101">
    <property type="entry name" value="DUF5131"/>
</dbReference>
<evidence type="ECO:0000313" key="1">
    <source>
        <dbReference type="EMBL" id="EQD59345.1"/>
    </source>
</evidence>
<protein>
    <submittedName>
        <fullName evidence="1">Phage Gp37Gp68</fullName>
    </submittedName>
</protein>